<gene>
    <name evidence="1" type="ORF">H8689_03450</name>
</gene>
<reference evidence="1 2" key="1">
    <citation type="submission" date="2020-08" db="EMBL/GenBank/DDBJ databases">
        <title>Genome public.</title>
        <authorList>
            <person name="Liu C."/>
            <person name="Sun Q."/>
        </authorList>
    </citation>
    <scope>NUCLEOTIDE SEQUENCE [LARGE SCALE GENOMIC DNA]</scope>
    <source>
        <strain evidence="1 2">NSJ-26</strain>
    </source>
</reference>
<dbReference type="RefSeq" id="WP_249323017.1">
    <property type="nucleotide sequence ID" value="NZ_JACRTK010000001.1"/>
</dbReference>
<dbReference type="Proteomes" id="UP000601522">
    <property type="component" value="Unassembled WGS sequence"/>
</dbReference>
<name>A0A926EYZ6_9FIRM</name>
<protein>
    <submittedName>
        <fullName evidence="1">Competence protein ComK</fullName>
    </submittedName>
</protein>
<dbReference type="EMBL" id="JACRTK010000001">
    <property type="protein sequence ID" value="MBC8590196.1"/>
    <property type="molecule type" value="Genomic_DNA"/>
</dbReference>
<dbReference type="InterPro" id="IPR010461">
    <property type="entry name" value="ComK"/>
</dbReference>
<evidence type="ECO:0000313" key="1">
    <source>
        <dbReference type="EMBL" id="MBC8590196.1"/>
    </source>
</evidence>
<organism evidence="1 2">
    <name type="scientific">Wansuia hejianensis</name>
    <dbReference type="NCBI Taxonomy" id="2763667"/>
    <lineage>
        <taxon>Bacteria</taxon>
        <taxon>Bacillati</taxon>
        <taxon>Bacillota</taxon>
        <taxon>Clostridia</taxon>
        <taxon>Lachnospirales</taxon>
        <taxon>Lachnospiraceae</taxon>
        <taxon>Wansuia</taxon>
    </lineage>
</organism>
<sequence length="194" mass="22252">MNKIIEKGIIAILPEYIKDRGNCTTIWTKDKEEIVLERSVKTVIRNMAKYYHLDLKAANKTYGELLAIKKSAPIPFTKEDIFINAKTRIPLAKDDGAYGYIKVNTIDKVKESNGEEEKATIYLKDGRSIRVYSRIETLNKNISNGEVLKKVLQNKNPLLVKENPSLYLEEDRPATKKDIAMLYMELMEIKEGIL</sequence>
<dbReference type="Pfam" id="PF06338">
    <property type="entry name" value="ComK"/>
    <property type="match status" value="1"/>
</dbReference>
<keyword evidence="2" id="KW-1185">Reference proteome</keyword>
<proteinExistence type="predicted"/>
<dbReference type="AlphaFoldDB" id="A0A926EYZ6"/>
<evidence type="ECO:0000313" key="2">
    <source>
        <dbReference type="Proteomes" id="UP000601522"/>
    </source>
</evidence>
<accession>A0A926EYZ6</accession>
<comment type="caution">
    <text evidence="1">The sequence shown here is derived from an EMBL/GenBank/DDBJ whole genome shotgun (WGS) entry which is preliminary data.</text>
</comment>
<dbReference type="GO" id="GO:0030420">
    <property type="term" value="P:establishment of competence for transformation"/>
    <property type="evidence" value="ECO:0007669"/>
    <property type="project" value="InterPro"/>
</dbReference>